<reference evidence="2 3" key="1">
    <citation type="journal article" date="2011" name="J. Gen. Appl. Microbiol.">
        <title>Draft genome sequencing of the enigmatic yeast Saitoella complicata.</title>
        <authorList>
            <person name="Nishida H."/>
            <person name="Hamamoto M."/>
            <person name="Sugiyama J."/>
        </authorList>
    </citation>
    <scope>NUCLEOTIDE SEQUENCE [LARGE SCALE GENOMIC DNA]</scope>
    <source>
        <strain evidence="2 3">NRRL Y-17804</strain>
    </source>
</reference>
<dbReference type="EMBL" id="BACD03000007">
    <property type="protein sequence ID" value="GAO47159.1"/>
    <property type="molecule type" value="Genomic_DNA"/>
</dbReference>
<feature type="region of interest" description="Disordered" evidence="1">
    <location>
        <begin position="318"/>
        <end position="353"/>
    </location>
</feature>
<dbReference type="Pfam" id="PF01063">
    <property type="entry name" value="Aminotran_4"/>
    <property type="match status" value="1"/>
</dbReference>
<evidence type="ECO:0000313" key="2">
    <source>
        <dbReference type="EMBL" id="GAO47159.1"/>
    </source>
</evidence>
<feature type="compositionally biased region" description="Polar residues" evidence="1">
    <location>
        <begin position="282"/>
        <end position="298"/>
    </location>
</feature>
<dbReference type="InterPro" id="IPR036038">
    <property type="entry name" value="Aminotransferase-like"/>
</dbReference>
<dbReference type="SUPFAM" id="SSF56752">
    <property type="entry name" value="D-aminoacid aminotransferase-like PLP-dependent enzymes"/>
    <property type="match status" value="1"/>
</dbReference>
<keyword evidence="3" id="KW-1185">Reference proteome</keyword>
<dbReference type="Gene3D" id="3.30.470.10">
    <property type="match status" value="1"/>
</dbReference>
<dbReference type="OMA" id="RIHLVHD"/>
<dbReference type="GO" id="GO:0003824">
    <property type="term" value="F:catalytic activity"/>
    <property type="evidence" value="ECO:0007669"/>
    <property type="project" value="InterPro"/>
</dbReference>
<protein>
    <submittedName>
        <fullName evidence="2">Uncharacterized protein</fullName>
    </submittedName>
</protein>
<dbReference type="InterPro" id="IPR018814">
    <property type="entry name" value="DUF5427"/>
</dbReference>
<dbReference type="InterPro" id="IPR001544">
    <property type="entry name" value="Aminotrans_IV"/>
</dbReference>
<dbReference type="PANTHER" id="PTHR28265">
    <property type="entry name" value="MAINTENANCE OF TELOMERE CAPPING PROTEIN 1"/>
    <property type="match status" value="1"/>
</dbReference>
<feature type="region of interest" description="Disordered" evidence="1">
    <location>
        <begin position="241"/>
        <end position="262"/>
    </location>
</feature>
<proteinExistence type="predicted"/>
<feature type="region of interest" description="Disordered" evidence="1">
    <location>
        <begin position="577"/>
        <end position="597"/>
    </location>
</feature>
<dbReference type="InterPro" id="IPR043132">
    <property type="entry name" value="BCAT-like_C"/>
</dbReference>
<feature type="compositionally biased region" description="Low complexity" evidence="1">
    <location>
        <begin position="246"/>
        <end position="262"/>
    </location>
</feature>
<evidence type="ECO:0000256" key="1">
    <source>
        <dbReference type="SAM" id="MobiDB-lite"/>
    </source>
</evidence>
<dbReference type="InterPro" id="IPR043131">
    <property type="entry name" value="BCAT-like_N"/>
</dbReference>
<feature type="compositionally biased region" description="Basic and acidic residues" evidence="1">
    <location>
        <begin position="330"/>
        <end position="340"/>
    </location>
</feature>
<feature type="region of interest" description="Disordered" evidence="1">
    <location>
        <begin position="274"/>
        <end position="306"/>
    </location>
</feature>
<dbReference type="STRING" id="698492.A0A0E9NBE3"/>
<dbReference type="Proteomes" id="UP000033140">
    <property type="component" value="Unassembled WGS sequence"/>
</dbReference>
<dbReference type="Gene3D" id="3.20.10.10">
    <property type="entry name" value="D-amino Acid Aminotransferase, subunit A, domain 2"/>
    <property type="match status" value="1"/>
</dbReference>
<accession>A0A0E9NBE3</accession>
<gene>
    <name evidence="2" type="ORF">G7K_1370-t1</name>
</gene>
<sequence>MSLDKVKAPAYDLLSTILYDPSLAAGVGPFFLLGHHLDRLERSVRELGWEESVFDRDNVVQELHEAVRDINQSLRIRLLLSRTNGVTAETFPFKPLSDPTSPYDNATPPTWDVYLDTAPTTPSAFTSHKTTYRPHYSASRTRCLPPNSTTSEVLLYNPNGEVMEGSITNVAFWRDGKWITPKLRCGGLGGVMRGELIEKGVLEERVVKLNSNKCSKGFARSYAESPASSHGAPRSRACATSHTVCTNPNTNTKHQTPQTTTATMSSEILSLLDDLDTNDSSPATTPSTSNKPSRSSRPASGEDNENEEEIMDFLDEITAGRPGSTKPHNAPRDPAVKRDVTPPPRASSDEAREFIERARKSAEQRRSARATPAPVDVDVDAAAATDKPNSAIVQEAVDALEEVALESRSHDSVVPKQSSTGGWGWSSLGGIAALGGGLLNTAQKTVKQLQESEQARQWEERIRHEVASRVDVDRISQLSDEIRQKATAMPTLGEAFSTVLNVVAPPISEHEVLKVVVWHRMSGYPRLDTKVYEAFDRVMQQVEGGDLITKPGNPTPTTESRNLNIISGLDAAFEAAKSSIPSSTAEQDADNGNGEGPHISTIHLALIPTSFTPTPAFLGEDKQLAFLIYLHDPTHSLTFTTTSQPLPLSWVKYLEAEAKDAEEEVEKVHPDEWVEDWVEDSVGLGVGVVAERYVMARMGVDFREKVREGLGEERALGV</sequence>
<dbReference type="Pfam" id="PF10310">
    <property type="entry name" value="DUF5427"/>
    <property type="match status" value="2"/>
</dbReference>
<evidence type="ECO:0000313" key="3">
    <source>
        <dbReference type="Proteomes" id="UP000033140"/>
    </source>
</evidence>
<comment type="caution">
    <text evidence="2">The sequence shown here is derived from an EMBL/GenBank/DDBJ whole genome shotgun (WGS) entry which is preliminary data.</text>
</comment>
<dbReference type="PANTHER" id="PTHR28265:SF1">
    <property type="entry name" value="MAINTENANCE OF TELOMERE CAPPING PROTEIN 1"/>
    <property type="match status" value="1"/>
</dbReference>
<reference evidence="2 3" key="3">
    <citation type="journal article" date="2015" name="Genome Announc.">
        <title>Draft Genome Sequence of the Archiascomycetous Yeast Saitoella complicata.</title>
        <authorList>
            <person name="Yamauchi K."/>
            <person name="Kondo S."/>
            <person name="Hamamoto M."/>
            <person name="Takahashi Y."/>
            <person name="Ogura Y."/>
            <person name="Hayashi T."/>
            <person name="Nishida H."/>
        </authorList>
    </citation>
    <scope>NUCLEOTIDE SEQUENCE [LARGE SCALE GENOMIC DNA]</scope>
    <source>
        <strain evidence="2 3">NRRL Y-17804</strain>
    </source>
</reference>
<reference evidence="2 3" key="2">
    <citation type="journal article" date="2014" name="J. Gen. Appl. Microbiol.">
        <title>The early diverging ascomycetous budding yeast Saitoella complicata has three histone deacetylases belonging to the Clr6, Hos2, and Rpd3 lineages.</title>
        <authorList>
            <person name="Nishida H."/>
            <person name="Matsumoto T."/>
            <person name="Kondo S."/>
            <person name="Hamamoto M."/>
            <person name="Yoshikawa H."/>
        </authorList>
    </citation>
    <scope>NUCLEOTIDE SEQUENCE [LARGE SCALE GENOMIC DNA]</scope>
    <source>
        <strain evidence="2 3">NRRL Y-17804</strain>
    </source>
</reference>
<name>A0A0E9NBE3_SAICN</name>
<organism evidence="2 3">
    <name type="scientific">Saitoella complicata (strain BCRC 22490 / CBS 7301 / JCM 7358 / NBRC 10748 / NRRL Y-17804)</name>
    <dbReference type="NCBI Taxonomy" id="698492"/>
    <lineage>
        <taxon>Eukaryota</taxon>
        <taxon>Fungi</taxon>
        <taxon>Dikarya</taxon>
        <taxon>Ascomycota</taxon>
        <taxon>Taphrinomycotina</taxon>
        <taxon>Taphrinomycotina incertae sedis</taxon>
        <taxon>Saitoella</taxon>
    </lineage>
</organism>
<dbReference type="AlphaFoldDB" id="A0A0E9NBE3"/>